<dbReference type="Pfam" id="PF00005">
    <property type="entry name" value="ABC_tran"/>
    <property type="match status" value="1"/>
</dbReference>
<dbReference type="OrthoDB" id="2290519at2"/>
<comment type="similarity">
    <text evidence="1">Belongs to the ABC transporter superfamily.</text>
</comment>
<dbReference type="PROSITE" id="PS50893">
    <property type="entry name" value="ABC_TRANSPORTER_2"/>
    <property type="match status" value="1"/>
</dbReference>
<dbReference type="InterPro" id="IPR003593">
    <property type="entry name" value="AAA+_ATPase"/>
</dbReference>
<reference evidence="6 7" key="1">
    <citation type="submission" date="2016-11" db="EMBL/GenBank/DDBJ databases">
        <authorList>
            <person name="Jaros S."/>
            <person name="Januszkiewicz K."/>
            <person name="Wedrychowicz H."/>
        </authorList>
    </citation>
    <scope>NUCLEOTIDE SEQUENCE [LARGE SCALE GENOMIC DNA]</scope>
    <source>
        <strain evidence="6 7">DSM 15930</strain>
    </source>
</reference>
<protein>
    <submittedName>
        <fullName evidence="6">ABC-type multidrug transport system, ATPase component</fullName>
    </submittedName>
</protein>
<dbReference type="Gene3D" id="3.40.50.300">
    <property type="entry name" value="P-loop containing nucleotide triphosphate hydrolases"/>
    <property type="match status" value="1"/>
</dbReference>
<evidence type="ECO:0000313" key="7">
    <source>
        <dbReference type="Proteomes" id="UP000184038"/>
    </source>
</evidence>
<dbReference type="InterPro" id="IPR027417">
    <property type="entry name" value="P-loop_NTPase"/>
</dbReference>
<keyword evidence="3" id="KW-0547">Nucleotide-binding</keyword>
<evidence type="ECO:0000256" key="2">
    <source>
        <dbReference type="ARBA" id="ARBA00022448"/>
    </source>
</evidence>
<name>A0A1M7ES09_9FIRM</name>
<sequence>MEVILKLEDLAMRFGEQLLFSNANLKFEKGKTTAVIGPNGTGKSTLLKIIAGIVKPTKGKVIYNPNLRINYVPDRFPRLNLNMEELLTNMAVLDGLDQKESKERLEYYYNLFQVNDMIHTPLKYLSKGSLQKVAVIQAFMGKSDILLLDEPLSGQDIVSQMHFIQEVKHLQKQEVTILLSCHEPYLVDQLTDKVYEIGGQVWREKKKGPLELIDNAVITVEGYSNERLREWENTKGLILGTRWEDNTILFCNYEDAQNLLLQLLKEGFRVSDYHMFGREEDYRYVKSINESRK</sequence>
<dbReference type="InterPro" id="IPR050153">
    <property type="entry name" value="Metal_Ion_Import_ABC"/>
</dbReference>
<dbReference type="STRING" id="1120996.SAMN02746066_00151"/>
<keyword evidence="7" id="KW-1185">Reference proteome</keyword>
<dbReference type="InterPro" id="IPR003439">
    <property type="entry name" value="ABC_transporter-like_ATP-bd"/>
</dbReference>
<keyword evidence="2" id="KW-0813">Transport</keyword>
<dbReference type="RefSeq" id="WP_073281749.1">
    <property type="nucleotide sequence ID" value="NZ_FRCP01000005.1"/>
</dbReference>
<keyword evidence="4" id="KW-0067">ATP-binding</keyword>
<dbReference type="SUPFAM" id="SSF52540">
    <property type="entry name" value="P-loop containing nucleoside triphosphate hydrolases"/>
    <property type="match status" value="1"/>
</dbReference>
<dbReference type="PANTHER" id="PTHR42734">
    <property type="entry name" value="METAL TRANSPORT SYSTEM ATP-BINDING PROTEIN TM_0124-RELATED"/>
    <property type="match status" value="1"/>
</dbReference>
<dbReference type="GO" id="GO:0005524">
    <property type="term" value="F:ATP binding"/>
    <property type="evidence" value="ECO:0007669"/>
    <property type="project" value="UniProtKB-KW"/>
</dbReference>
<evidence type="ECO:0000256" key="3">
    <source>
        <dbReference type="ARBA" id="ARBA00022741"/>
    </source>
</evidence>
<evidence type="ECO:0000256" key="4">
    <source>
        <dbReference type="ARBA" id="ARBA00022840"/>
    </source>
</evidence>
<evidence type="ECO:0000313" key="6">
    <source>
        <dbReference type="EMBL" id="SHL94447.1"/>
    </source>
</evidence>
<dbReference type="EMBL" id="FRCP01000005">
    <property type="protein sequence ID" value="SHL94447.1"/>
    <property type="molecule type" value="Genomic_DNA"/>
</dbReference>
<feature type="domain" description="ABC transporter" evidence="5">
    <location>
        <begin position="5"/>
        <end position="224"/>
    </location>
</feature>
<dbReference type="PANTHER" id="PTHR42734:SF17">
    <property type="entry name" value="METAL TRANSPORT SYSTEM ATP-BINDING PROTEIN TM_0124-RELATED"/>
    <property type="match status" value="1"/>
</dbReference>
<evidence type="ECO:0000256" key="1">
    <source>
        <dbReference type="ARBA" id="ARBA00005417"/>
    </source>
</evidence>
<gene>
    <name evidence="6" type="ORF">SAMN02746066_00151</name>
</gene>
<evidence type="ECO:0000259" key="5">
    <source>
        <dbReference type="PROSITE" id="PS50893"/>
    </source>
</evidence>
<proteinExistence type="inferred from homology"/>
<organism evidence="6 7">
    <name type="scientific">Anaerosporobacter mobilis DSM 15930</name>
    <dbReference type="NCBI Taxonomy" id="1120996"/>
    <lineage>
        <taxon>Bacteria</taxon>
        <taxon>Bacillati</taxon>
        <taxon>Bacillota</taxon>
        <taxon>Clostridia</taxon>
        <taxon>Lachnospirales</taxon>
        <taxon>Lachnospiraceae</taxon>
        <taxon>Anaerosporobacter</taxon>
    </lineage>
</organism>
<dbReference type="Proteomes" id="UP000184038">
    <property type="component" value="Unassembled WGS sequence"/>
</dbReference>
<dbReference type="AlphaFoldDB" id="A0A1M7ES09"/>
<dbReference type="GO" id="GO:0016887">
    <property type="term" value="F:ATP hydrolysis activity"/>
    <property type="evidence" value="ECO:0007669"/>
    <property type="project" value="InterPro"/>
</dbReference>
<accession>A0A1M7ES09</accession>
<dbReference type="SMART" id="SM00382">
    <property type="entry name" value="AAA"/>
    <property type="match status" value="1"/>
</dbReference>